<accession>A0ABS8D5G5</accession>
<dbReference type="Proteomes" id="UP001165395">
    <property type="component" value="Unassembled WGS sequence"/>
</dbReference>
<reference evidence="4" key="1">
    <citation type="submission" date="2021-10" db="EMBL/GenBank/DDBJ databases">
        <title>The complete genome sequence of Leeia sp. TBRC 13508.</title>
        <authorList>
            <person name="Charoenyingcharoen P."/>
            <person name="Yukphan P."/>
        </authorList>
    </citation>
    <scope>NUCLEOTIDE SEQUENCE</scope>
    <source>
        <strain evidence="4">TBRC 13508</strain>
    </source>
</reference>
<organism evidence="4 5">
    <name type="scientific">Leeia speluncae</name>
    <dbReference type="NCBI Taxonomy" id="2884804"/>
    <lineage>
        <taxon>Bacteria</taxon>
        <taxon>Pseudomonadati</taxon>
        <taxon>Pseudomonadota</taxon>
        <taxon>Betaproteobacteria</taxon>
        <taxon>Neisseriales</taxon>
        <taxon>Leeiaceae</taxon>
        <taxon>Leeia</taxon>
    </lineage>
</organism>
<evidence type="ECO:0000313" key="5">
    <source>
        <dbReference type="Proteomes" id="UP001165395"/>
    </source>
</evidence>
<dbReference type="PANTHER" id="PTHR43877">
    <property type="entry name" value="AMINOALKYLPHOSPHONATE N-ACETYLTRANSFERASE-RELATED-RELATED"/>
    <property type="match status" value="1"/>
</dbReference>
<dbReference type="EMBL" id="JAJBZT010000003">
    <property type="protein sequence ID" value="MCB6183412.1"/>
    <property type="molecule type" value="Genomic_DNA"/>
</dbReference>
<keyword evidence="5" id="KW-1185">Reference proteome</keyword>
<proteinExistence type="predicted"/>
<evidence type="ECO:0000256" key="1">
    <source>
        <dbReference type="ARBA" id="ARBA00022679"/>
    </source>
</evidence>
<dbReference type="PANTHER" id="PTHR43877:SF2">
    <property type="entry name" value="AMINOALKYLPHOSPHONATE N-ACETYLTRANSFERASE-RELATED"/>
    <property type="match status" value="1"/>
</dbReference>
<evidence type="ECO:0000313" key="4">
    <source>
        <dbReference type="EMBL" id="MCB6183412.1"/>
    </source>
</evidence>
<name>A0ABS8D5G5_9NEIS</name>
<keyword evidence="2" id="KW-0012">Acyltransferase</keyword>
<dbReference type="RefSeq" id="WP_227180150.1">
    <property type="nucleotide sequence ID" value="NZ_JAJBZT010000003.1"/>
</dbReference>
<dbReference type="InterPro" id="IPR050832">
    <property type="entry name" value="Bact_Acetyltransf"/>
</dbReference>
<protein>
    <submittedName>
        <fullName evidence="4">GNAT family N-acetyltransferase</fullName>
    </submittedName>
</protein>
<keyword evidence="1" id="KW-0808">Transferase</keyword>
<comment type="caution">
    <text evidence="4">The sequence shown here is derived from an EMBL/GenBank/DDBJ whole genome shotgun (WGS) entry which is preliminary data.</text>
</comment>
<gene>
    <name evidence="4" type="ORF">LIN78_07620</name>
</gene>
<dbReference type="SUPFAM" id="SSF55729">
    <property type="entry name" value="Acyl-CoA N-acyltransferases (Nat)"/>
    <property type="match status" value="1"/>
</dbReference>
<dbReference type="PROSITE" id="PS51186">
    <property type="entry name" value="GNAT"/>
    <property type="match status" value="1"/>
</dbReference>
<dbReference type="InterPro" id="IPR000182">
    <property type="entry name" value="GNAT_dom"/>
</dbReference>
<evidence type="ECO:0000256" key="2">
    <source>
        <dbReference type="ARBA" id="ARBA00023315"/>
    </source>
</evidence>
<dbReference type="InterPro" id="IPR016181">
    <property type="entry name" value="Acyl_CoA_acyltransferase"/>
</dbReference>
<feature type="domain" description="N-acetyltransferase" evidence="3">
    <location>
        <begin position="3"/>
        <end position="151"/>
    </location>
</feature>
<evidence type="ECO:0000259" key="3">
    <source>
        <dbReference type="PROSITE" id="PS51186"/>
    </source>
</evidence>
<dbReference type="CDD" id="cd04301">
    <property type="entry name" value="NAT_SF"/>
    <property type="match status" value="1"/>
</dbReference>
<dbReference type="Gene3D" id="3.40.630.30">
    <property type="match status" value="1"/>
</dbReference>
<dbReference type="Pfam" id="PF00583">
    <property type="entry name" value="Acetyltransf_1"/>
    <property type="match status" value="1"/>
</dbReference>
<sequence>MTIQIRQASLLDIPKIAPLFDAYRQFYEQAPNLSKAAEFLTTLLSQQASIVLIAELEGGEIVGFCQLYHSYCSVIAAPIFILYDLYVTPAHRRLSAARDLMQAAETLAKSLGKARLDLSTAKDNLKAQALYASEGYIRDDVFYVYTKTVDS</sequence>